<evidence type="ECO:0008006" key="3">
    <source>
        <dbReference type="Google" id="ProtNLM"/>
    </source>
</evidence>
<dbReference type="Pfam" id="PF09938">
    <property type="entry name" value="DUF2170"/>
    <property type="match status" value="1"/>
</dbReference>
<sequence length="134" mass="15137">MNVIEIKEFLEKSEHNWRIDVVDDALVIATEDDIKAVLTKSNSQILIESLLFPVSALSNPAEFDSAILHVHKTLPLTTVGKSLVNDEEYYCAFGALSSESKVENIELEVSMLFVNIIELLQFTTRFFKSNSEEK</sequence>
<dbReference type="STRING" id="861298.SAMN04488136_10974"/>
<dbReference type="InterPro" id="IPR019231">
    <property type="entry name" value="DUF2170"/>
</dbReference>
<dbReference type="AlphaFoldDB" id="A0A1G8A0T9"/>
<organism evidence="1 2">
    <name type="scientific">Vibrio xiamenensis</name>
    <dbReference type="NCBI Taxonomy" id="861298"/>
    <lineage>
        <taxon>Bacteria</taxon>
        <taxon>Pseudomonadati</taxon>
        <taxon>Pseudomonadota</taxon>
        <taxon>Gammaproteobacteria</taxon>
        <taxon>Vibrionales</taxon>
        <taxon>Vibrionaceae</taxon>
        <taxon>Vibrio</taxon>
    </lineage>
</organism>
<dbReference type="EMBL" id="FNDD01000009">
    <property type="protein sequence ID" value="SDH14467.1"/>
    <property type="molecule type" value="Genomic_DNA"/>
</dbReference>
<dbReference type="RefSeq" id="WP_093272708.1">
    <property type="nucleotide sequence ID" value="NZ_FNDD01000009.1"/>
</dbReference>
<evidence type="ECO:0000313" key="2">
    <source>
        <dbReference type="Proteomes" id="UP000198854"/>
    </source>
</evidence>
<name>A0A1G8A0T9_9VIBR</name>
<keyword evidence="2" id="KW-1185">Reference proteome</keyword>
<protein>
    <recommendedName>
        <fullName evidence="3">Cytoplasmic protein</fullName>
    </recommendedName>
</protein>
<accession>A0A1G8A0T9</accession>
<dbReference type="OrthoDB" id="7677665at2"/>
<evidence type="ECO:0000313" key="1">
    <source>
        <dbReference type="EMBL" id="SDH14467.1"/>
    </source>
</evidence>
<proteinExistence type="predicted"/>
<gene>
    <name evidence="1" type="ORF">SAMN04488136_10974</name>
</gene>
<dbReference type="Proteomes" id="UP000198854">
    <property type="component" value="Unassembled WGS sequence"/>
</dbReference>
<reference evidence="1 2" key="1">
    <citation type="submission" date="2016-10" db="EMBL/GenBank/DDBJ databases">
        <authorList>
            <person name="de Groot N.N."/>
        </authorList>
    </citation>
    <scope>NUCLEOTIDE SEQUENCE [LARGE SCALE GENOMIC DNA]</scope>
    <source>
        <strain evidence="1 2">CGMCC 1.10228</strain>
    </source>
</reference>